<feature type="region of interest" description="Disordered" evidence="1">
    <location>
        <begin position="407"/>
        <end position="443"/>
    </location>
</feature>
<keyword evidence="4" id="KW-1185">Reference proteome</keyword>
<evidence type="ECO:0000256" key="1">
    <source>
        <dbReference type="SAM" id="MobiDB-lite"/>
    </source>
</evidence>
<dbReference type="Proteomes" id="UP001060261">
    <property type="component" value="Chromosome"/>
</dbReference>
<name>A0ABY5YDV1_9DEIO</name>
<organism evidence="3 4">
    <name type="scientific">Deinococcus rubellus</name>
    <dbReference type="NCBI Taxonomy" id="1889240"/>
    <lineage>
        <taxon>Bacteria</taxon>
        <taxon>Thermotogati</taxon>
        <taxon>Deinococcota</taxon>
        <taxon>Deinococci</taxon>
        <taxon>Deinococcales</taxon>
        <taxon>Deinococcaceae</taxon>
        <taxon>Deinococcus</taxon>
    </lineage>
</organism>
<dbReference type="PANTHER" id="PTHR28208:SF3">
    <property type="entry name" value="PHOSPHATIDATE PHOSPHATASE APP1"/>
    <property type="match status" value="1"/>
</dbReference>
<proteinExistence type="predicted"/>
<gene>
    <name evidence="3" type="ORF">N0D28_10845</name>
</gene>
<dbReference type="InterPro" id="IPR019236">
    <property type="entry name" value="APP1_cat"/>
</dbReference>
<dbReference type="EMBL" id="CP104213">
    <property type="protein sequence ID" value="UWX63245.1"/>
    <property type="molecule type" value="Genomic_DNA"/>
</dbReference>
<evidence type="ECO:0000313" key="3">
    <source>
        <dbReference type="EMBL" id="UWX63245.1"/>
    </source>
</evidence>
<evidence type="ECO:0000259" key="2">
    <source>
        <dbReference type="Pfam" id="PF09949"/>
    </source>
</evidence>
<feature type="compositionally biased region" description="Low complexity" evidence="1">
    <location>
        <begin position="407"/>
        <end position="416"/>
    </location>
</feature>
<dbReference type="RefSeq" id="WP_260559535.1">
    <property type="nucleotide sequence ID" value="NZ_BAABEC010000177.1"/>
</dbReference>
<dbReference type="PANTHER" id="PTHR28208">
    <property type="entry name" value="PHOSPHATIDATE PHOSPHATASE APP1"/>
    <property type="match status" value="1"/>
</dbReference>
<reference evidence="3" key="1">
    <citation type="submission" date="2022-09" db="EMBL/GenBank/DDBJ databases">
        <title>genome sequence of Deinococcus rubellus.</title>
        <authorList>
            <person name="Srinivasan S."/>
        </authorList>
    </citation>
    <scope>NUCLEOTIDE SEQUENCE</scope>
    <source>
        <strain evidence="3">Ant6</strain>
    </source>
</reference>
<evidence type="ECO:0000313" key="4">
    <source>
        <dbReference type="Proteomes" id="UP001060261"/>
    </source>
</evidence>
<dbReference type="Pfam" id="PF09949">
    <property type="entry name" value="APP1_cat"/>
    <property type="match status" value="1"/>
</dbReference>
<feature type="domain" description="Phosphatidate phosphatase APP1 catalytic" evidence="2">
    <location>
        <begin position="191"/>
        <end position="340"/>
    </location>
</feature>
<sequence length="443" mass="48902">MDSGQHASDQGSGPLRQTRLLSRLGQFVRRQLSLKQLGRLLQPTFERLLALADTRFSAFIQPRRRRGDIIITPYTGWGTPQHLELTGRVLLPRTLAAPKRGDPRWRNFVGILRRLLSREVGGVTVHGVLEGHTVSAVSDIGGYFTLIWERAQAVTTTVAADMGGWLEASLYIEGRSKTTFAPIRVVRQPRFGIISDLDDTVLKSDVTSLPQMLGTVLTGNARTRLPFPGVSALYRALVREKVGANPIFYVSSSPWNFYDLLWTFLKYRRLPLGPIFLRDWGAELFSGGSHHKHTIIERLMRTYPALPFVLIGDSGEQDPEIYAEVVRRNPGRVLAVYIRKVTGAARDEGVQQLRVEVQKAGTELVLTRDSLAAAFHAMAMGLISPAELRSVIQSVEKSFAQNPFAPSALAPASFNSDPTGSGPVSPATLSPAPLTQRPRRKPG</sequence>
<protein>
    <submittedName>
        <fullName evidence="3">DUF2183 domain-containing protein</fullName>
    </submittedName>
</protein>
<accession>A0ABY5YDV1</accession>
<dbReference type="InterPro" id="IPR052935">
    <property type="entry name" value="Mg2+_PAP"/>
</dbReference>